<protein>
    <submittedName>
        <fullName evidence="2">Uncharacterized protein</fullName>
    </submittedName>
</protein>
<organism evidence="2 3">
    <name type="scientific">Pleuronectes platessa</name>
    <name type="common">European plaice</name>
    <dbReference type="NCBI Taxonomy" id="8262"/>
    <lineage>
        <taxon>Eukaryota</taxon>
        <taxon>Metazoa</taxon>
        <taxon>Chordata</taxon>
        <taxon>Craniata</taxon>
        <taxon>Vertebrata</taxon>
        <taxon>Euteleostomi</taxon>
        <taxon>Actinopterygii</taxon>
        <taxon>Neopterygii</taxon>
        <taxon>Teleostei</taxon>
        <taxon>Neoteleostei</taxon>
        <taxon>Acanthomorphata</taxon>
        <taxon>Carangaria</taxon>
        <taxon>Pleuronectiformes</taxon>
        <taxon>Pleuronectoidei</taxon>
        <taxon>Pleuronectidae</taxon>
        <taxon>Pleuronectes</taxon>
    </lineage>
</organism>
<reference evidence="2" key="1">
    <citation type="submission" date="2020-03" db="EMBL/GenBank/DDBJ databases">
        <authorList>
            <person name="Weist P."/>
        </authorList>
    </citation>
    <scope>NUCLEOTIDE SEQUENCE</scope>
</reference>
<evidence type="ECO:0000313" key="3">
    <source>
        <dbReference type="Proteomes" id="UP001153269"/>
    </source>
</evidence>
<keyword evidence="3" id="KW-1185">Reference proteome</keyword>
<sequence>MQALHKKTLVNCQVKTSCCEGTVLTTTVPPSRGYEDAKYCRPQPHADNRNHKPPKVPLPLFTPPSSYVLPADACGQLSPTLTSHYSLLIQNAALQLVTAKIIMFSKSFGDTKLLIDTVYILK</sequence>
<dbReference type="EMBL" id="CADEAL010000113">
    <property type="protein sequence ID" value="CAB1414602.1"/>
    <property type="molecule type" value="Genomic_DNA"/>
</dbReference>
<dbReference type="Proteomes" id="UP001153269">
    <property type="component" value="Unassembled WGS sequence"/>
</dbReference>
<proteinExistence type="predicted"/>
<gene>
    <name evidence="2" type="ORF">PLEPLA_LOCUS2311</name>
</gene>
<feature type="region of interest" description="Disordered" evidence="1">
    <location>
        <begin position="32"/>
        <end position="57"/>
    </location>
</feature>
<accession>A0A9N7Y6P3</accession>
<evidence type="ECO:0000313" key="2">
    <source>
        <dbReference type="EMBL" id="CAB1414602.1"/>
    </source>
</evidence>
<feature type="compositionally biased region" description="Basic and acidic residues" evidence="1">
    <location>
        <begin position="33"/>
        <end position="50"/>
    </location>
</feature>
<comment type="caution">
    <text evidence="2">The sequence shown here is derived from an EMBL/GenBank/DDBJ whole genome shotgun (WGS) entry which is preliminary data.</text>
</comment>
<evidence type="ECO:0000256" key="1">
    <source>
        <dbReference type="SAM" id="MobiDB-lite"/>
    </source>
</evidence>
<dbReference type="AlphaFoldDB" id="A0A9N7Y6P3"/>
<name>A0A9N7Y6P3_PLEPL</name>